<dbReference type="AlphaFoldDB" id="A0AAF0IGT7"/>
<feature type="region of interest" description="Disordered" evidence="10">
    <location>
        <begin position="446"/>
        <end position="505"/>
    </location>
</feature>
<evidence type="ECO:0000313" key="13">
    <source>
        <dbReference type="EMBL" id="WEW56098.1"/>
    </source>
</evidence>
<keyword evidence="3 9" id="KW-0479">Metal-binding</keyword>
<dbReference type="HAMAP" id="MF_02040">
    <property type="entry name" value="Mrp_NBP35"/>
    <property type="match status" value="1"/>
</dbReference>
<accession>A0AAF0IGT7</accession>
<keyword evidence="8 9" id="KW-0411">Iron-sulfur</keyword>
<dbReference type="InterPro" id="IPR027417">
    <property type="entry name" value="P-loop_NTPase"/>
</dbReference>
<dbReference type="Pfam" id="PF14555">
    <property type="entry name" value="UBA_4"/>
    <property type="match status" value="1"/>
</dbReference>
<feature type="domain" description="SEP" evidence="12">
    <location>
        <begin position="194"/>
        <end position="258"/>
    </location>
</feature>
<dbReference type="InterPro" id="IPR019591">
    <property type="entry name" value="Mrp/NBP35_ATP-bd"/>
</dbReference>
<evidence type="ECO:0000256" key="4">
    <source>
        <dbReference type="ARBA" id="ARBA00022741"/>
    </source>
</evidence>
<dbReference type="CDD" id="cd02037">
    <property type="entry name" value="Mrp_NBP35"/>
    <property type="match status" value="1"/>
</dbReference>
<dbReference type="InterPro" id="IPR036241">
    <property type="entry name" value="NSFL1C_SEP_dom_sf"/>
</dbReference>
<evidence type="ECO:0000256" key="9">
    <source>
        <dbReference type="HAMAP-Rule" id="MF_03039"/>
    </source>
</evidence>
<evidence type="ECO:0000313" key="14">
    <source>
        <dbReference type="Proteomes" id="UP001219355"/>
    </source>
</evidence>
<comment type="subcellular location">
    <subcellularLocation>
        <location evidence="9">Cytoplasm</location>
    </subcellularLocation>
</comment>
<keyword evidence="4 9" id="KW-0547">Nucleotide-binding</keyword>
<keyword evidence="5" id="KW-0833">Ubl conjugation pathway</keyword>
<feature type="compositionally biased region" description="Acidic residues" evidence="10">
    <location>
        <begin position="45"/>
        <end position="59"/>
    </location>
</feature>
<protein>
    <submittedName>
        <fullName evidence="13">Protein phosphatase regulator</fullName>
    </submittedName>
</protein>
<dbReference type="Pfam" id="PF10609">
    <property type="entry name" value="ParA"/>
    <property type="match status" value="2"/>
</dbReference>
<keyword evidence="2 9" id="KW-0963">Cytoplasm</keyword>
<dbReference type="FunFam" id="3.30.420.210:FF:000002">
    <property type="entry name" value="UBX domain-containing protein 1"/>
    <property type="match status" value="1"/>
</dbReference>
<feature type="domain" description="UBX" evidence="11">
    <location>
        <begin position="309"/>
        <end position="386"/>
    </location>
</feature>
<dbReference type="InterPro" id="IPR028600">
    <property type="entry name" value="NUBP2/Cfd1_eukaryotes"/>
</dbReference>
<dbReference type="SUPFAM" id="SSF46934">
    <property type="entry name" value="UBA-like"/>
    <property type="match status" value="1"/>
</dbReference>
<feature type="compositionally biased region" description="Pro residues" evidence="10">
    <location>
        <begin position="457"/>
        <end position="469"/>
    </location>
</feature>
<proteinExistence type="inferred from homology"/>
<comment type="similarity">
    <text evidence="9">Belongs to the Mrp/NBP35 ATP-binding proteins family. NUBP2/CFD1 subfamily.</text>
</comment>
<dbReference type="GO" id="GO:0016226">
    <property type="term" value="P:iron-sulfur cluster assembly"/>
    <property type="evidence" value="ECO:0007669"/>
    <property type="project" value="UniProtKB-UniRule"/>
</dbReference>
<dbReference type="SUPFAM" id="SSF54236">
    <property type="entry name" value="Ubiquitin-like"/>
    <property type="match status" value="1"/>
</dbReference>
<dbReference type="SUPFAM" id="SSF102848">
    <property type="entry name" value="NSFL1 (p97 ATPase) cofactor p47, SEP domain"/>
    <property type="match status" value="1"/>
</dbReference>
<feature type="compositionally biased region" description="Low complexity" evidence="10">
    <location>
        <begin position="283"/>
        <end position="300"/>
    </location>
</feature>
<feature type="region of interest" description="Disordered" evidence="10">
    <location>
        <begin position="262"/>
        <end position="310"/>
    </location>
</feature>
<feature type="region of interest" description="Disordered" evidence="10">
    <location>
        <begin position="44"/>
        <end position="188"/>
    </location>
</feature>
<keyword evidence="6 9" id="KW-0067">ATP-binding</keyword>
<reference evidence="13" key="1">
    <citation type="submission" date="2023-03" db="EMBL/GenBank/DDBJ databases">
        <title>Emydomyces testavorans Genome Sequence.</title>
        <authorList>
            <person name="Hoyer L."/>
        </authorList>
    </citation>
    <scope>NUCLEOTIDE SEQUENCE</scope>
    <source>
        <strain evidence="13">16-2883</strain>
    </source>
</reference>
<dbReference type="PANTHER" id="PTHR23264:SF19">
    <property type="entry name" value="CYTOSOLIC FE-S CLUSTER ASSEMBLY FACTOR NUBP2"/>
    <property type="match status" value="1"/>
</dbReference>
<dbReference type="GO" id="GO:0051539">
    <property type="term" value="F:4 iron, 4 sulfur cluster binding"/>
    <property type="evidence" value="ECO:0007669"/>
    <property type="project" value="UniProtKB-UniRule"/>
</dbReference>
<dbReference type="PROSITE" id="PS50033">
    <property type="entry name" value="UBX"/>
    <property type="match status" value="1"/>
</dbReference>
<feature type="compositionally biased region" description="Polar residues" evidence="10">
    <location>
        <begin position="60"/>
        <end position="71"/>
    </location>
</feature>
<feature type="binding site" evidence="9">
    <location>
        <position position="636"/>
    </location>
    <ligand>
        <name>[4Fe-4S] cluster</name>
        <dbReference type="ChEBI" id="CHEBI:49883"/>
        <note>ligand shared between dimeric partners</note>
    </ligand>
</feature>
<dbReference type="Gene3D" id="1.10.8.10">
    <property type="entry name" value="DNA helicase RuvA subunit, C-terminal domain"/>
    <property type="match status" value="1"/>
</dbReference>
<dbReference type="GO" id="GO:0005524">
    <property type="term" value="F:ATP binding"/>
    <property type="evidence" value="ECO:0007669"/>
    <property type="project" value="UniProtKB-KW"/>
</dbReference>
<dbReference type="CDD" id="cd14352">
    <property type="entry name" value="UBA_DCN1"/>
    <property type="match status" value="1"/>
</dbReference>
<feature type="binding site" evidence="9">
    <location>
        <position position="633"/>
    </location>
    <ligand>
        <name>[4Fe-4S] cluster</name>
        <dbReference type="ChEBI" id="CHEBI:49883"/>
        <note>ligand shared between dimeric partners</note>
    </ligand>
</feature>
<feature type="binding site" evidence="9">
    <location>
        <begin position="393"/>
        <end position="400"/>
    </location>
    <ligand>
        <name>ATP</name>
        <dbReference type="ChEBI" id="CHEBI:30616"/>
    </ligand>
</feature>
<dbReference type="GO" id="GO:0046872">
    <property type="term" value="F:metal ion binding"/>
    <property type="evidence" value="ECO:0007669"/>
    <property type="project" value="UniProtKB-KW"/>
</dbReference>
<dbReference type="GO" id="GO:0043161">
    <property type="term" value="P:proteasome-mediated ubiquitin-dependent protein catabolic process"/>
    <property type="evidence" value="ECO:0007669"/>
    <property type="project" value="UniProtKB-ARBA"/>
</dbReference>
<dbReference type="PANTHER" id="PTHR23264">
    <property type="entry name" value="NUCLEOTIDE-BINDING PROTEIN NBP35 YEAST -RELATED"/>
    <property type="match status" value="1"/>
</dbReference>
<dbReference type="SUPFAM" id="SSF52540">
    <property type="entry name" value="P-loop containing nucleoside triphosphate hydrolases"/>
    <property type="match status" value="1"/>
</dbReference>
<dbReference type="InterPro" id="IPR009060">
    <property type="entry name" value="UBA-like_sf"/>
</dbReference>
<dbReference type="EMBL" id="CP120627">
    <property type="protein sequence ID" value="WEW56098.1"/>
    <property type="molecule type" value="Genomic_DNA"/>
</dbReference>
<evidence type="ECO:0000256" key="6">
    <source>
        <dbReference type="ARBA" id="ARBA00022840"/>
    </source>
</evidence>
<dbReference type="Proteomes" id="UP001219355">
    <property type="component" value="Chromosome 1"/>
</dbReference>
<dbReference type="HAMAP" id="MF_03039">
    <property type="entry name" value="NUBP2"/>
    <property type="match status" value="1"/>
</dbReference>
<organism evidence="13 14">
    <name type="scientific">Emydomyces testavorans</name>
    <dbReference type="NCBI Taxonomy" id="2070801"/>
    <lineage>
        <taxon>Eukaryota</taxon>
        <taxon>Fungi</taxon>
        <taxon>Dikarya</taxon>
        <taxon>Ascomycota</taxon>
        <taxon>Pezizomycotina</taxon>
        <taxon>Eurotiomycetes</taxon>
        <taxon>Eurotiomycetidae</taxon>
        <taxon>Onygenales</taxon>
        <taxon>Nannizziopsiaceae</taxon>
        <taxon>Emydomyces</taxon>
    </lineage>
</organism>
<evidence type="ECO:0000256" key="7">
    <source>
        <dbReference type="ARBA" id="ARBA00023004"/>
    </source>
</evidence>
<sequence length="732" mass="79251">MTPPPAEQDTLISHFCAITGVSPAVARTYLENNQWSLDHAVAEFYPEEQESDSGDDQELLSEQVTGRPSGQTLGGGAPATAPSAKPPAAKPQKKKFATLHDLGSGDAAGNEPDDDEDGPPNLFTGGEKSGLAVQNPDDLKKKIIEKAKKALPRGDDSQPKKSYFTGTARTLGGDDAPSRTIEDPNANRPEQLERVNRTLHFWNDGFSVDDGDLYRSDDPRNADILESIRQGQAPLAIMNVQPGQYVDVEVKQHDTNYVKPKAKYKPFSGAGQRLGSPTPVPGTRTEAPTATTRTVPTTATEPEKPKIDNSQPTVTLQIRLGDGTRLTSRFNTTHTIGDVYDFVAAASPVSRTRSWVLMTTFPSTELSDKSAVLGELKEYQRGGVVVQKWVLSGKGGVGKSSVTLQLALTLSLQGRSVGILDVDLTGPSIPRLVGLEDAKITQAPGGWLPVTVHPAHTSPPPPPPPPPPHEANHNQTAAHEKSDDLNGSPAAPTTENTNHTRRPRGSLRCMSLGFLLRDRGDAVIWRGPKKTAMIRQFLTDVLWADTDYLLIDTPPGTSDEHIALAEQLLTLQQQQQQSASRSSNTMAPRLAGAVLVTTPQAVSTADVRKEINFCVKTRIPVLGVIENMSGYTCPCCGEVTNVFSRGGGQIMAQETGVRFLGAVPIDVGFGEMVEGWKEDSVKQHGEKELTKGEQTVDHSVRNADLLVERYKRCWSFPIFEKFALKLIELIES</sequence>
<feature type="compositionally biased region" description="Basic and acidic residues" evidence="10">
    <location>
        <begin position="137"/>
        <end position="159"/>
    </location>
</feature>
<evidence type="ECO:0000259" key="11">
    <source>
        <dbReference type="PROSITE" id="PS50033"/>
    </source>
</evidence>
<dbReference type="InterPro" id="IPR012989">
    <property type="entry name" value="SEP_domain"/>
</dbReference>
<dbReference type="Pfam" id="PF00789">
    <property type="entry name" value="UBX"/>
    <property type="match status" value="1"/>
</dbReference>
<dbReference type="SMART" id="SM00166">
    <property type="entry name" value="UBX"/>
    <property type="match status" value="1"/>
</dbReference>
<keyword evidence="1 9" id="KW-0004">4Fe-4S</keyword>
<dbReference type="Gene3D" id="3.10.20.90">
    <property type="entry name" value="Phosphatidylinositol 3-kinase Catalytic Subunit, Chain A, domain 1"/>
    <property type="match status" value="1"/>
</dbReference>
<dbReference type="GO" id="GO:0005829">
    <property type="term" value="C:cytosol"/>
    <property type="evidence" value="ECO:0007669"/>
    <property type="project" value="TreeGrafter"/>
</dbReference>
<evidence type="ECO:0000256" key="10">
    <source>
        <dbReference type="SAM" id="MobiDB-lite"/>
    </source>
</evidence>
<keyword evidence="14" id="KW-1185">Reference proteome</keyword>
<keyword evidence="7 9" id="KW-0408">Iron</keyword>
<dbReference type="InterPro" id="IPR029071">
    <property type="entry name" value="Ubiquitin-like_domsf"/>
</dbReference>
<dbReference type="InterPro" id="IPR001012">
    <property type="entry name" value="UBX_dom"/>
</dbReference>
<dbReference type="PROSITE" id="PS51399">
    <property type="entry name" value="SEP"/>
    <property type="match status" value="1"/>
</dbReference>
<dbReference type="Gene3D" id="3.30.420.210">
    <property type="entry name" value="SEP domain"/>
    <property type="match status" value="1"/>
</dbReference>
<comment type="function">
    <text evidence="9">Component of the cytosolic iron-sulfur (Fe/S) protein assembly (CIA) machinery. Required for maturation of extramitochondrial Fe-S proteins. The NBP35-CFD1 heterotetramer forms a Fe-S scaffold complex, mediating the de novo assembly of an Fe-S cluster and its transfer to target apoproteins.</text>
</comment>
<dbReference type="CDD" id="cd01770">
    <property type="entry name" value="UBX_UBXN2"/>
    <property type="match status" value="1"/>
</dbReference>
<evidence type="ECO:0000256" key="1">
    <source>
        <dbReference type="ARBA" id="ARBA00022485"/>
    </source>
</evidence>
<evidence type="ECO:0000256" key="2">
    <source>
        <dbReference type="ARBA" id="ARBA00022490"/>
    </source>
</evidence>
<name>A0AAF0IGT7_9EURO</name>
<dbReference type="Pfam" id="PF08059">
    <property type="entry name" value="SEP"/>
    <property type="match status" value="1"/>
</dbReference>
<evidence type="ECO:0000256" key="3">
    <source>
        <dbReference type="ARBA" id="ARBA00022723"/>
    </source>
</evidence>
<evidence type="ECO:0000259" key="12">
    <source>
        <dbReference type="PROSITE" id="PS51399"/>
    </source>
</evidence>
<dbReference type="GO" id="GO:0140663">
    <property type="term" value="F:ATP-dependent FeS chaperone activity"/>
    <property type="evidence" value="ECO:0007669"/>
    <property type="project" value="InterPro"/>
</dbReference>
<evidence type="ECO:0000256" key="8">
    <source>
        <dbReference type="ARBA" id="ARBA00023014"/>
    </source>
</evidence>
<dbReference type="FunFam" id="3.10.20.90:FF:000179">
    <property type="entry name" value="Plant UBX domain-containing protein 4"/>
    <property type="match status" value="1"/>
</dbReference>
<dbReference type="Gene3D" id="3.40.50.300">
    <property type="entry name" value="P-loop containing nucleotide triphosphate hydrolases"/>
    <property type="match status" value="1"/>
</dbReference>
<evidence type="ECO:0000256" key="5">
    <source>
        <dbReference type="ARBA" id="ARBA00022786"/>
    </source>
</evidence>
<dbReference type="SMART" id="SM00553">
    <property type="entry name" value="SEP"/>
    <property type="match status" value="1"/>
</dbReference>
<dbReference type="InterPro" id="IPR033756">
    <property type="entry name" value="YlxH/NBP35"/>
</dbReference>
<gene>
    <name evidence="13" type="primary">SHP1</name>
    <name evidence="13" type="ORF">PRK78_001533</name>
</gene>